<dbReference type="EMBL" id="CP045851">
    <property type="protein sequence ID" value="QGG96772.1"/>
    <property type="molecule type" value="Genomic_DNA"/>
</dbReference>
<dbReference type="Gene3D" id="1.10.287.110">
    <property type="entry name" value="DnaJ domain"/>
    <property type="match status" value="1"/>
</dbReference>
<dbReference type="InterPro" id="IPR001623">
    <property type="entry name" value="DnaJ_domain"/>
</dbReference>
<accession>A0A5Q2RP98</accession>
<feature type="binding site" evidence="11">
    <location>
        <position position="220"/>
    </location>
    <ligand>
        <name>Zn(2+)</name>
        <dbReference type="ChEBI" id="CHEBI:29105"/>
        <label>1</label>
    </ligand>
</feature>
<dbReference type="SUPFAM" id="SSF46565">
    <property type="entry name" value="Chaperone J-domain"/>
    <property type="match status" value="1"/>
</dbReference>
<dbReference type="FunFam" id="2.10.230.10:FF:000002">
    <property type="entry name" value="Molecular chaperone DnaJ"/>
    <property type="match status" value="1"/>
</dbReference>
<evidence type="ECO:0000313" key="16">
    <source>
        <dbReference type="Proteomes" id="UP000334019"/>
    </source>
</evidence>
<comment type="subcellular location">
    <subcellularLocation>
        <location evidence="11">Cytoplasm</location>
    </subcellularLocation>
</comment>
<feature type="binding site" evidence="11">
    <location>
        <position position="184"/>
    </location>
    <ligand>
        <name>Zn(2+)</name>
        <dbReference type="ChEBI" id="CHEBI:29105"/>
        <label>2</label>
    </ligand>
</feature>
<keyword evidence="16" id="KW-1185">Reference proteome</keyword>
<evidence type="ECO:0000256" key="3">
    <source>
        <dbReference type="ARBA" id="ARBA00022723"/>
    </source>
</evidence>
<comment type="function">
    <text evidence="11">Participates actively in the response to hyperosmotic and heat shock by preventing the aggregation of stress-denatured proteins and by disaggregating proteins, also in an autonomous, DnaK-independent fashion. Unfolded proteins bind initially to DnaJ; upon interaction with the DnaJ-bound protein, DnaK hydrolyzes its bound ATP, resulting in the formation of a stable complex. GrpE releases ADP from DnaK; ATP binding to DnaK triggers the release of the substrate protein, thus completing the reaction cycle. Several rounds of ATP-dependent interactions between DnaJ, DnaK and GrpE are required for fully efficient folding. Also involved, together with DnaK and GrpE, in the DNA replication of plasmids through activation of initiation proteins.</text>
</comment>
<dbReference type="GO" id="GO:0009408">
    <property type="term" value="P:response to heat"/>
    <property type="evidence" value="ECO:0007669"/>
    <property type="project" value="InterPro"/>
</dbReference>
<feature type="repeat" description="CXXCXGXG motif" evidence="11">
    <location>
        <begin position="206"/>
        <end position="213"/>
    </location>
</feature>
<dbReference type="PANTHER" id="PTHR43096">
    <property type="entry name" value="DNAJ HOMOLOG 1, MITOCHONDRIAL-RELATED"/>
    <property type="match status" value="1"/>
</dbReference>
<name>A0A5Q2RP98_9ACTN</name>
<dbReference type="InterPro" id="IPR002939">
    <property type="entry name" value="DnaJ_C"/>
</dbReference>
<keyword evidence="1 11" id="KW-0963">Cytoplasm</keyword>
<keyword evidence="3 11" id="KW-0479">Metal-binding</keyword>
<dbReference type="InterPro" id="IPR036410">
    <property type="entry name" value="HSP_DnaJ_Cys-rich_dom_sf"/>
</dbReference>
<reference evidence="15 16" key="1">
    <citation type="submission" date="2019-11" db="EMBL/GenBank/DDBJ databases">
        <authorList>
            <person name="He Y."/>
        </authorList>
    </citation>
    <scope>NUCLEOTIDE SEQUENCE [LARGE SCALE GENOMIC DNA]</scope>
    <source>
        <strain evidence="15 16">SCSIO 58843</strain>
    </source>
</reference>
<dbReference type="PANTHER" id="PTHR43096:SF54">
    <property type="entry name" value="CHAPERONE PROTEIN DNAJ 1"/>
    <property type="match status" value="1"/>
</dbReference>
<dbReference type="Pfam" id="PF00684">
    <property type="entry name" value="DnaJ_CXXCXGXG"/>
    <property type="match status" value="1"/>
</dbReference>
<keyword evidence="2 11" id="KW-0235">DNA replication</keyword>
<dbReference type="GO" id="GO:0005737">
    <property type="term" value="C:cytoplasm"/>
    <property type="evidence" value="ECO:0007669"/>
    <property type="project" value="UniProtKB-SubCell"/>
</dbReference>
<proteinExistence type="inferred from homology"/>
<evidence type="ECO:0000256" key="7">
    <source>
        <dbReference type="ARBA" id="ARBA00023016"/>
    </source>
</evidence>
<dbReference type="GO" id="GO:0006260">
    <property type="term" value="P:DNA replication"/>
    <property type="evidence" value="ECO:0007669"/>
    <property type="project" value="UniProtKB-KW"/>
</dbReference>
<dbReference type="FunFam" id="2.60.260.20:FF:000013">
    <property type="entry name" value="DnaJ subfamily B member 11"/>
    <property type="match status" value="1"/>
</dbReference>
<dbReference type="Gene3D" id="2.10.230.10">
    <property type="entry name" value="Heat shock protein DnaJ, cysteine-rich domain"/>
    <property type="match status" value="1"/>
</dbReference>
<dbReference type="SMART" id="SM00271">
    <property type="entry name" value="DnaJ"/>
    <property type="match status" value="1"/>
</dbReference>
<dbReference type="AlphaFoldDB" id="A0A5Q2RP98"/>
<evidence type="ECO:0000256" key="6">
    <source>
        <dbReference type="ARBA" id="ARBA00022833"/>
    </source>
</evidence>
<evidence type="ECO:0000259" key="14">
    <source>
        <dbReference type="PROSITE" id="PS51188"/>
    </source>
</evidence>
<evidence type="ECO:0000313" key="15">
    <source>
        <dbReference type="EMBL" id="QGG96772.1"/>
    </source>
</evidence>
<dbReference type="GO" id="GO:0051082">
    <property type="term" value="F:unfolded protein binding"/>
    <property type="evidence" value="ECO:0007669"/>
    <property type="project" value="UniProtKB-UniRule"/>
</dbReference>
<protein>
    <recommendedName>
        <fullName evidence="10 11">Chaperone protein DnaJ</fullName>
    </recommendedName>
</protein>
<dbReference type="KEGG" id="atq:GH723_17650"/>
<dbReference type="HAMAP" id="MF_01152">
    <property type="entry name" value="DnaJ"/>
    <property type="match status" value="1"/>
</dbReference>
<dbReference type="PRINTS" id="PR00625">
    <property type="entry name" value="JDOMAIN"/>
</dbReference>
<feature type="domain" description="J" evidence="13">
    <location>
        <begin position="11"/>
        <end position="76"/>
    </location>
</feature>
<evidence type="ECO:0000256" key="10">
    <source>
        <dbReference type="ARBA" id="ARBA00067609"/>
    </source>
</evidence>
<dbReference type="NCBIfam" id="TIGR02349">
    <property type="entry name" value="DnaJ_bact"/>
    <property type="match status" value="1"/>
</dbReference>
<evidence type="ECO:0000256" key="5">
    <source>
        <dbReference type="ARBA" id="ARBA00022771"/>
    </source>
</evidence>
<keyword evidence="5 11" id="KW-0863">Zinc-finger</keyword>
<dbReference type="SUPFAM" id="SSF49493">
    <property type="entry name" value="HSP40/DnaJ peptide-binding domain"/>
    <property type="match status" value="2"/>
</dbReference>
<comment type="similarity">
    <text evidence="9 11">Belongs to the DnaJ family.</text>
</comment>
<evidence type="ECO:0000256" key="4">
    <source>
        <dbReference type="ARBA" id="ARBA00022737"/>
    </source>
</evidence>
<dbReference type="InterPro" id="IPR012724">
    <property type="entry name" value="DnaJ"/>
</dbReference>
<evidence type="ECO:0000256" key="11">
    <source>
        <dbReference type="HAMAP-Rule" id="MF_01152"/>
    </source>
</evidence>
<dbReference type="InterPro" id="IPR008971">
    <property type="entry name" value="HSP40/DnaJ_pept-bd"/>
</dbReference>
<feature type="repeat" description="CXXCXGXG motif" evidence="11">
    <location>
        <begin position="167"/>
        <end position="174"/>
    </location>
</feature>
<keyword evidence="7 11" id="KW-0346">Stress response</keyword>
<dbReference type="CDD" id="cd06257">
    <property type="entry name" value="DnaJ"/>
    <property type="match status" value="1"/>
</dbReference>
<evidence type="ECO:0000256" key="12">
    <source>
        <dbReference type="PROSITE-ProRule" id="PRU00546"/>
    </source>
</evidence>
<dbReference type="PROSITE" id="PS50076">
    <property type="entry name" value="DNAJ_2"/>
    <property type="match status" value="1"/>
</dbReference>
<organism evidence="15 16">
    <name type="scientific">Actinomarinicola tropica</name>
    <dbReference type="NCBI Taxonomy" id="2789776"/>
    <lineage>
        <taxon>Bacteria</taxon>
        <taxon>Bacillati</taxon>
        <taxon>Actinomycetota</taxon>
        <taxon>Acidimicrobiia</taxon>
        <taxon>Acidimicrobiales</taxon>
        <taxon>Iamiaceae</taxon>
        <taxon>Actinomarinicola</taxon>
    </lineage>
</organism>
<evidence type="ECO:0000256" key="8">
    <source>
        <dbReference type="ARBA" id="ARBA00023186"/>
    </source>
</evidence>
<feature type="repeat" description="CXXCXGXG motif" evidence="11">
    <location>
        <begin position="220"/>
        <end position="227"/>
    </location>
</feature>
<comment type="domain">
    <text evidence="11">The J domain is necessary and sufficient to stimulate DnaK ATPase activity. Zinc center 1 plays an important role in the autonomous, DnaK-independent chaperone activity of DnaJ. Zinc center 2 is essential for interaction with DnaK and for DnaJ activity.</text>
</comment>
<gene>
    <name evidence="11 15" type="primary">dnaJ</name>
    <name evidence="15" type="ORF">GH723_17650</name>
</gene>
<feature type="binding site" evidence="11">
    <location>
        <position position="187"/>
    </location>
    <ligand>
        <name>Zn(2+)</name>
        <dbReference type="ChEBI" id="CHEBI:29105"/>
        <label>2</label>
    </ligand>
</feature>
<dbReference type="Proteomes" id="UP000334019">
    <property type="component" value="Chromosome"/>
</dbReference>
<evidence type="ECO:0000256" key="1">
    <source>
        <dbReference type="ARBA" id="ARBA00022490"/>
    </source>
</evidence>
<dbReference type="PROSITE" id="PS51188">
    <property type="entry name" value="ZF_CR"/>
    <property type="match status" value="1"/>
</dbReference>
<dbReference type="GO" id="GO:0042026">
    <property type="term" value="P:protein refolding"/>
    <property type="evidence" value="ECO:0007669"/>
    <property type="project" value="TreeGrafter"/>
</dbReference>
<feature type="binding site" evidence="11">
    <location>
        <position position="223"/>
    </location>
    <ligand>
        <name>Zn(2+)</name>
        <dbReference type="ChEBI" id="CHEBI:29105"/>
        <label>1</label>
    </ligand>
</feature>
<dbReference type="InterPro" id="IPR001305">
    <property type="entry name" value="HSP_DnaJ_Cys-rich_dom"/>
</dbReference>
<dbReference type="CDD" id="cd10719">
    <property type="entry name" value="DnaJ_zf"/>
    <property type="match status" value="1"/>
</dbReference>
<comment type="cofactor">
    <cofactor evidence="11">
        <name>Zn(2+)</name>
        <dbReference type="ChEBI" id="CHEBI:29105"/>
    </cofactor>
    <text evidence="11">Binds 2 Zn(2+) ions per monomer.</text>
</comment>
<feature type="domain" description="CR-type" evidence="14">
    <location>
        <begin position="154"/>
        <end position="232"/>
    </location>
</feature>
<dbReference type="InterPro" id="IPR036869">
    <property type="entry name" value="J_dom_sf"/>
</dbReference>
<evidence type="ECO:0000256" key="2">
    <source>
        <dbReference type="ARBA" id="ARBA00022705"/>
    </source>
</evidence>
<keyword evidence="6 11" id="KW-0862">Zinc</keyword>
<feature type="repeat" description="CXXCXGXG motif" evidence="11">
    <location>
        <begin position="184"/>
        <end position="191"/>
    </location>
</feature>
<dbReference type="RefSeq" id="WP_153760875.1">
    <property type="nucleotide sequence ID" value="NZ_CP045851.1"/>
</dbReference>
<dbReference type="SUPFAM" id="SSF57938">
    <property type="entry name" value="DnaJ/Hsp40 cysteine-rich domain"/>
    <property type="match status" value="1"/>
</dbReference>
<dbReference type="GO" id="GO:0031072">
    <property type="term" value="F:heat shock protein binding"/>
    <property type="evidence" value="ECO:0007669"/>
    <property type="project" value="InterPro"/>
</dbReference>
<dbReference type="NCBIfam" id="NF008035">
    <property type="entry name" value="PRK10767.1"/>
    <property type="match status" value="1"/>
</dbReference>
<dbReference type="GO" id="GO:0005524">
    <property type="term" value="F:ATP binding"/>
    <property type="evidence" value="ECO:0007669"/>
    <property type="project" value="InterPro"/>
</dbReference>
<comment type="subunit">
    <text evidence="11">Homodimer.</text>
</comment>
<dbReference type="CDD" id="cd10747">
    <property type="entry name" value="DnaJ_C"/>
    <property type="match status" value="1"/>
</dbReference>
<keyword evidence="8 11" id="KW-0143">Chaperone</keyword>
<feature type="binding site" evidence="11">
    <location>
        <position position="167"/>
    </location>
    <ligand>
        <name>Zn(2+)</name>
        <dbReference type="ChEBI" id="CHEBI:29105"/>
        <label>1</label>
    </ligand>
</feature>
<evidence type="ECO:0000256" key="9">
    <source>
        <dbReference type="ARBA" id="ARBA00061004"/>
    </source>
</evidence>
<sequence length="382" mass="39628">MAPQREWFEKDYYATLGVTESASAKEITSAYRKLARELHPDANPGDAAAEERFKEVSAAYDVVGDPEKRKEYDEVRRLGPMAGGFGAPGGAGGFGGPTGGFNFSTEDLGDLLGGLFNRGRGGGGGATRTRGAGPQRGRDLEAELHLRFEDAVRGVTTSVNLTSDATCSTCHGSGARPGTSPTVCSRCGGRGALEDNQGFFSFSQPCPACGGRGQVVEDPCPTCAGTGVERRPRTVKVRIPAGVDDGQRIRLKGRGDAGRNGGPAGDLFVVVSVAAHDVFGRSGRHLTLTVPVTYPEAVLGADIRVPTLDGEPVTLRVPAGTRSGRTFRVKGRGVQPAKGPSGDLLVTVEVAVPSQLSDAERAAVEALAAAESSTSPRAHLGV</sequence>
<dbReference type="GO" id="GO:0008270">
    <property type="term" value="F:zinc ion binding"/>
    <property type="evidence" value="ECO:0007669"/>
    <property type="project" value="UniProtKB-UniRule"/>
</dbReference>
<dbReference type="Gene3D" id="2.60.260.20">
    <property type="entry name" value="Urease metallochaperone UreE, N-terminal domain"/>
    <property type="match status" value="2"/>
</dbReference>
<feature type="binding site" evidence="11">
    <location>
        <position position="170"/>
    </location>
    <ligand>
        <name>Zn(2+)</name>
        <dbReference type="ChEBI" id="CHEBI:29105"/>
        <label>1</label>
    </ligand>
</feature>
<evidence type="ECO:0000259" key="13">
    <source>
        <dbReference type="PROSITE" id="PS50076"/>
    </source>
</evidence>
<dbReference type="Pfam" id="PF00226">
    <property type="entry name" value="DnaJ"/>
    <property type="match status" value="1"/>
</dbReference>
<dbReference type="Pfam" id="PF01556">
    <property type="entry name" value="DnaJ_C"/>
    <property type="match status" value="1"/>
</dbReference>
<keyword evidence="4 11" id="KW-0677">Repeat</keyword>
<feature type="binding site" evidence="11">
    <location>
        <position position="209"/>
    </location>
    <ligand>
        <name>Zn(2+)</name>
        <dbReference type="ChEBI" id="CHEBI:29105"/>
        <label>2</label>
    </ligand>
</feature>
<feature type="zinc finger region" description="CR-type" evidence="12">
    <location>
        <begin position="154"/>
        <end position="232"/>
    </location>
</feature>
<feature type="binding site" evidence="11">
    <location>
        <position position="206"/>
    </location>
    <ligand>
        <name>Zn(2+)</name>
        <dbReference type="ChEBI" id="CHEBI:29105"/>
        <label>2</label>
    </ligand>
</feature>